<gene>
    <name evidence="2" type="ORF">CVT24_004269</name>
</gene>
<dbReference type="EMBL" id="NHTK01006111">
    <property type="protein sequence ID" value="PPQ63760.1"/>
    <property type="molecule type" value="Genomic_DNA"/>
</dbReference>
<sequence length="324" mass="35220">MSANSVSTSEPMSALARSNNAQEPSTAASKNTTTKGSLSNIERLQPLYDEWNRNPGQMPSVPVRKRLKAEVEKIGGAPYNMKALTSFFRNRIAKLRNTNTRDSRFPSLSQKAMEDLDQLLKTSMNPTPEGIAVWAQIIAKAHHGTTLQDVAAYISYAQAEQQRFPTPASISSPGSGPSSPALQFQQPVQSPGILFTKPESLPVFKQATVLAPQPFMDRKYTPSPPPEHVFNAGEKNEAITQSPEVQLPVIAPSSVLPPSPVFSTNVVKNAKQRPSLSEIIAAGVQEALQHQTPPATPLSVAEFDAMFSHIHELSHSLDRHTATI</sequence>
<dbReference type="InParanoid" id="A0A409VE37"/>
<comment type="caution">
    <text evidence="2">The sequence shown here is derived from an EMBL/GenBank/DDBJ whole genome shotgun (WGS) entry which is preliminary data.</text>
</comment>
<dbReference type="Proteomes" id="UP000284842">
    <property type="component" value="Unassembled WGS sequence"/>
</dbReference>
<organism evidence="2 3">
    <name type="scientific">Panaeolus cyanescens</name>
    <dbReference type="NCBI Taxonomy" id="181874"/>
    <lineage>
        <taxon>Eukaryota</taxon>
        <taxon>Fungi</taxon>
        <taxon>Dikarya</taxon>
        <taxon>Basidiomycota</taxon>
        <taxon>Agaricomycotina</taxon>
        <taxon>Agaricomycetes</taxon>
        <taxon>Agaricomycetidae</taxon>
        <taxon>Agaricales</taxon>
        <taxon>Agaricineae</taxon>
        <taxon>Galeropsidaceae</taxon>
        <taxon>Panaeolus</taxon>
    </lineage>
</organism>
<keyword evidence="3" id="KW-1185">Reference proteome</keyword>
<dbReference type="AlphaFoldDB" id="A0A409VE37"/>
<evidence type="ECO:0000256" key="1">
    <source>
        <dbReference type="SAM" id="MobiDB-lite"/>
    </source>
</evidence>
<feature type="compositionally biased region" description="Low complexity" evidence="1">
    <location>
        <begin position="167"/>
        <end position="181"/>
    </location>
</feature>
<evidence type="ECO:0000313" key="2">
    <source>
        <dbReference type="EMBL" id="PPQ63760.1"/>
    </source>
</evidence>
<accession>A0A409VE37</accession>
<feature type="region of interest" description="Disordered" evidence="1">
    <location>
        <begin position="1"/>
        <end position="41"/>
    </location>
</feature>
<name>A0A409VE37_9AGAR</name>
<proteinExistence type="predicted"/>
<evidence type="ECO:0000313" key="3">
    <source>
        <dbReference type="Proteomes" id="UP000284842"/>
    </source>
</evidence>
<protein>
    <submittedName>
        <fullName evidence="2">Uncharacterized protein</fullName>
    </submittedName>
</protein>
<reference evidence="2 3" key="1">
    <citation type="journal article" date="2018" name="Evol. Lett.">
        <title>Horizontal gene cluster transfer increased hallucinogenic mushroom diversity.</title>
        <authorList>
            <person name="Reynolds H.T."/>
            <person name="Vijayakumar V."/>
            <person name="Gluck-Thaler E."/>
            <person name="Korotkin H.B."/>
            <person name="Matheny P.B."/>
            <person name="Slot J.C."/>
        </authorList>
    </citation>
    <scope>NUCLEOTIDE SEQUENCE [LARGE SCALE GENOMIC DNA]</scope>
    <source>
        <strain evidence="2 3">2629</strain>
    </source>
</reference>
<dbReference type="OrthoDB" id="2646043at2759"/>
<feature type="region of interest" description="Disordered" evidence="1">
    <location>
        <begin position="164"/>
        <end position="184"/>
    </location>
</feature>